<protein>
    <recommendedName>
        <fullName evidence="4">Secreted protein</fullName>
    </recommendedName>
</protein>
<proteinExistence type="predicted"/>
<dbReference type="RefSeq" id="WP_053499134.1">
    <property type="nucleotide sequence ID" value="NZ_JAAAFI010000001.1"/>
</dbReference>
<name>A0A270NNP4_STEMA</name>
<evidence type="ECO:0000313" key="2">
    <source>
        <dbReference type="EMBL" id="PAM73198.1"/>
    </source>
</evidence>
<feature type="signal peptide" evidence="1">
    <location>
        <begin position="1"/>
        <end position="23"/>
    </location>
</feature>
<evidence type="ECO:0000313" key="3">
    <source>
        <dbReference type="Proteomes" id="UP000216433"/>
    </source>
</evidence>
<dbReference type="EMBL" id="NJGC01000004">
    <property type="protein sequence ID" value="PAM73198.1"/>
    <property type="molecule type" value="Genomic_DNA"/>
</dbReference>
<reference evidence="2 3" key="1">
    <citation type="submission" date="2017-06" db="EMBL/GenBank/DDBJ databases">
        <title>Genome sequencing and assembly of Stenotrophomonas maltophilia DF07.</title>
        <authorList>
            <person name="Iyer R."/>
        </authorList>
    </citation>
    <scope>NUCLEOTIDE SEQUENCE [LARGE SCALE GENOMIC DNA]</scope>
    <source>
        <strain evidence="2 3">DF07</strain>
    </source>
</reference>
<evidence type="ECO:0000256" key="1">
    <source>
        <dbReference type="SAM" id="SignalP"/>
    </source>
</evidence>
<feature type="chain" id="PRO_5012334419" description="Secreted protein" evidence="1">
    <location>
        <begin position="24"/>
        <end position="161"/>
    </location>
</feature>
<keyword evidence="1" id="KW-0732">Signal</keyword>
<accession>A0A270NNP4</accession>
<sequence>MKIATTTLALFLTALAAAPATHAAAPAIAPPGTATLEALLACKAGSDFSAADAIDALQAAGLAKKPGGTFEPEDKPVALFGGTVNSADVTVAEGEKGLFVYLNGVDAKRLARDWSVTEVNEHANTEEPSYVKRIDKHHTLHVIAGDDYEGYSAAVKCQISH</sequence>
<dbReference type="Proteomes" id="UP000216433">
    <property type="component" value="Unassembled WGS sequence"/>
</dbReference>
<organism evidence="2 3">
    <name type="scientific">Stenotrophomonas maltophilia</name>
    <name type="common">Pseudomonas maltophilia</name>
    <name type="synonym">Xanthomonas maltophilia</name>
    <dbReference type="NCBI Taxonomy" id="40324"/>
    <lineage>
        <taxon>Bacteria</taxon>
        <taxon>Pseudomonadati</taxon>
        <taxon>Pseudomonadota</taxon>
        <taxon>Gammaproteobacteria</taxon>
        <taxon>Lysobacterales</taxon>
        <taxon>Lysobacteraceae</taxon>
        <taxon>Stenotrophomonas</taxon>
        <taxon>Stenotrophomonas maltophilia group</taxon>
    </lineage>
</organism>
<evidence type="ECO:0008006" key="4">
    <source>
        <dbReference type="Google" id="ProtNLM"/>
    </source>
</evidence>
<gene>
    <name evidence="2" type="ORF">CEK00_04950</name>
</gene>
<comment type="caution">
    <text evidence="2">The sequence shown here is derived from an EMBL/GenBank/DDBJ whole genome shotgun (WGS) entry which is preliminary data.</text>
</comment>
<dbReference type="AlphaFoldDB" id="A0A270NNP4"/>